<evidence type="ECO:0000313" key="3">
    <source>
        <dbReference type="Proteomes" id="UP000199592"/>
    </source>
</evidence>
<feature type="transmembrane region" description="Helical" evidence="1">
    <location>
        <begin position="42"/>
        <end position="65"/>
    </location>
</feature>
<accession>A0A1H2UU00</accession>
<dbReference type="STRING" id="1073328.SAMN05216294_0538"/>
<reference evidence="3" key="1">
    <citation type="submission" date="2016-10" db="EMBL/GenBank/DDBJ databases">
        <authorList>
            <person name="Varghese N."/>
            <person name="Submissions S."/>
        </authorList>
    </citation>
    <scope>NUCLEOTIDE SEQUENCE [LARGE SCALE GENOMIC DNA]</scope>
    <source>
        <strain evidence="3">DSM 25030</strain>
    </source>
</reference>
<proteinExistence type="predicted"/>
<keyword evidence="3" id="KW-1185">Reference proteome</keyword>
<dbReference type="Proteomes" id="UP000199592">
    <property type="component" value="Unassembled WGS sequence"/>
</dbReference>
<gene>
    <name evidence="2" type="ORF">SAMN04487892_1754</name>
</gene>
<organism evidence="2 3">
    <name type="scientific">Flagellimonas zhangzhouensis</name>
    <dbReference type="NCBI Taxonomy" id="1073328"/>
    <lineage>
        <taxon>Bacteria</taxon>
        <taxon>Pseudomonadati</taxon>
        <taxon>Bacteroidota</taxon>
        <taxon>Flavobacteriia</taxon>
        <taxon>Flavobacteriales</taxon>
        <taxon>Flavobacteriaceae</taxon>
        <taxon>Flagellimonas</taxon>
    </lineage>
</organism>
<evidence type="ECO:0008006" key="4">
    <source>
        <dbReference type="Google" id="ProtNLM"/>
    </source>
</evidence>
<evidence type="ECO:0000256" key="1">
    <source>
        <dbReference type="SAM" id="Phobius"/>
    </source>
</evidence>
<dbReference type="EMBL" id="FNMY01000002">
    <property type="protein sequence ID" value="SDW59408.1"/>
    <property type="molecule type" value="Genomic_DNA"/>
</dbReference>
<dbReference type="AlphaFoldDB" id="A0A1H2UU00"/>
<name>A0A1H2UU00_9FLAO</name>
<sequence>MAFEEINEQIKHAEENGKAYVNESLDFYRLKSFRSMMQGITVAAKLFLVGTALCLAILFLSLAAIFKMGQELNSTALGFLIGGGFYLFIGLLFYVFRKRIEKPLLKKFSDFYFDVL</sequence>
<feature type="transmembrane region" description="Helical" evidence="1">
    <location>
        <begin position="77"/>
        <end position="96"/>
    </location>
</feature>
<protein>
    <recommendedName>
        <fullName evidence="4">Holin-X, holin superfamily III</fullName>
    </recommendedName>
</protein>
<keyword evidence="1" id="KW-0812">Transmembrane</keyword>
<keyword evidence="1" id="KW-0472">Membrane</keyword>
<dbReference type="RefSeq" id="WP_090292351.1">
    <property type="nucleotide sequence ID" value="NZ_FNKI01000001.1"/>
</dbReference>
<dbReference type="OrthoDB" id="1144182at2"/>
<keyword evidence="1" id="KW-1133">Transmembrane helix</keyword>
<evidence type="ECO:0000313" key="2">
    <source>
        <dbReference type="EMBL" id="SDW59408.1"/>
    </source>
</evidence>